<dbReference type="OrthoDB" id="5291250at2"/>
<dbReference type="RefSeq" id="WP_142903477.1">
    <property type="nucleotide sequence ID" value="NZ_ML660090.1"/>
</dbReference>
<dbReference type="Pfam" id="PF09344">
    <property type="entry name" value="Cas_CT1975"/>
    <property type="match status" value="1"/>
</dbReference>
<proteinExistence type="predicted"/>
<protein>
    <submittedName>
        <fullName evidence="1">Type I-E CRISPR-associated protein Cas7/Cse4/CasC</fullName>
    </submittedName>
</protein>
<reference evidence="1 2" key="1">
    <citation type="submission" date="2019-06" db="EMBL/GenBank/DDBJ databases">
        <title>Whole genome sequence for Cellvibrionaceae sp. R142.</title>
        <authorList>
            <person name="Wang G."/>
        </authorList>
    </citation>
    <scope>NUCLEOTIDE SEQUENCE [LARGE SCALE GENOMIC DNA]</scope>
    <source>
        <strain evidence="1 2">R142</strain>
    </source>
</reference>
<dbReference type="InterPro" id="IPR010148">
    <property type="entry name" value="CRISPR-assoc_prot_CT1975"/>
</dbReference>
<dbReference type="Proteomes" id="UP000319732">
    <property type="component" value="Unassembled WGS sequence"/>
</dbReference>
<dbReference type="AlphaFoldDB" id="A0A545TZ24"/>
<evidence type="ECO:0000313" key="1">
    <source>
        <dbReference type="EMBL" id="TQV82461.1"/>
    </source>
</evidence>
<accession>A0A545TZ24</accession>
<evidence type="ECO:0000313" key="2">
    <source>
        <dbReference type="Proteomes" id="UP000319732"/>
    </source>
</evidence>
<keyword evidence="2" id="KW-1185">Reference proteome</keyword>
<name>A0A545TZ24_9GAMM</name>
<gene>
    <name evidence="1" type="primary">cas7e</name>
    <name evidence="1" type="ORF">FKG94_06885</name>
</gene>
<organism evidence="1 2">
    <name type="scientific">Exilibacterium tricleocarpae</name>
    <dbReference type="NCBI Taxonomy" id="2591008"/>
    <lineage>
        <taxon>Bacteria</taxon>
        <taxon>Pseudomonadati</taxon>
        <taxon>Pseudomonadota</taxon>
        <taxon>Gammaproteobacteria</taxon>
        <taxon>Cellvibrionales</taxon>
        <taxon>Cellvibrionaceae</taxon>
        <taxon>Exilibacterium</taxon>
    </lineage>
</organism>
<dbReference type="EMBL" id="VHSG01000007">
    <property type="protein sequence ID" value="TQV82461.1"/>
    <property type="molecule type" value="Genomic_DNA"/>
</dbReference>
<dbReference type="NCBIfam" id="TIGR01869">
    <property type="entry name" value="casC_Cse4"/>
    <property type="match status" value="1"/>
</dbReference>
<sequence>MTQFIQLHILTSYPPSNLNRDDLGRPKSAKMGGFDRLRISSQALKRAWRTSEIFEAGLGDHKGIRTRRLGQEVKQSLLDAGVAEGKAKDWTAQIAGVFGKVKKDSATGELEQLAHISPVELAAIRQLTAVLADEKRAPDAQELELLKKNHKAVDIALFGRMMASKPDFNMEAAAQVSHAISVHAVAIEDDFFSAVDDLNTNVEDSGAGHIGDAAFAAGLFYTYVCINKDLLLDNLEQDHELAAKALKALTEAILKVSPTGKQNSFASRAYASYVLAEKGSQQPRSLSVAYLKPIVEQDYGTVAVQRLQEQRRSFDSVYGACAEQHCELNAFTGEGSFEDVIQYVTD</sequence>
<comment type="caution">
    <text evidence="1">The sequence shown here is derived from an EMBL/GenBank/DDBJ whole genome shotgun (WGS) entry which is preliminary data.</text>
</comment>